<proteinExistence type="predicted"/>
<protein>
    <submittedName>
        <fullName evidence="2">Uncharacterized protein</fullName>
    </submittedName>
</protein>
<evidence type="ECO:0000313" key="2">
    <source>
        <dbReference type="EMBL" id="CAH2040888.1"/>
    </source>
</evidence>
<name>A0ABN8HTC6_9NEOP</name>
<keyword evidence="3" id="KW-1185">Reference proteome</keyword>
<dbReference type="Proteomes" id="UP000837857">
    <property type="component" value="Chromosome 12"/>
</dbReference>
<keyword evidence="1" id="KW-0732">Signal</keyword>
<gene>
    <name evidence="2" type="ORF">IPOD504_LOCUS2875</name>
</gene>
<sequence>MEYSLFIALACLALPLVYAAPKPITIYTSEPIKLEQIPEKKAPEPVKPKPVVETIPFYTTAFFHTLTTEKPVEKKEKQEIQSYYNMNSLPPLYALYGPYYGMLAMRPVAVVPKPLPPFYYRMKMFYQMLG</sequence>
<reference evidence="2" key="1">
    <citation type="submission" date="2022-03" db="EMBL/GenBank/DDBJ databases">
        <authorList>
            <person name="Martin H S."/>
        </authorList>
    </citation>
    <scope>NUCLEOTIDE SEQUENCE</scope>
</reference>
<accession>A0ABN8HTC6</accession>
<feature type="chain" id="PRO_5046373240" evidence="1">
    <location>
        <begin position="20"/>
        <end position="130"/>
    </location>
</feature>
<organism evidence="2 3">
    <name type="scientific">Iphiclides podalirius</name>
    <name type="common">scarce swallowtail</name>
    <dbReference type="NCBI Taxonomy" id="110791"/>
    <lineage>
        <taxon>Eukaryota</taxon>
        <taxon>Metazoa</taxon>
        <taxon>Ecdysozoa</taxon>
        <taxon>Arthropoda</taxon>
        <taxon>Hexapoda</taxon>
        <taxon>Insecta</taxon>
        <taxon>Pterygota</taxon>
        <taxon>Neoptera</taxon>
        <taxon>Endopterygota</taxon>
        <taxon>Lepidoptera</taxon>
        <taxon>Glossata</taxon>
        <taxon>Ditrysia</taxon>
        <taxon>Papilionoidea</taxon>
        <taxon>Papilionidae</taxon>
        <taxon>Papilioninae</taxon>
        <taxon>Iphiclides</taxon>
    </lineage>
</organism>
<feature type="non-terminal residue" evidence="2">
    <location>
        <position position="1"/>
    </location>
</feature>
<feature type="signal peptide" evidence="1">
    <location>
        <begin position="1"/>
        <end position="19"/>
    </location>
</feature>
<evidence type="ECO:0000256" key="1">
    <source>
        <dbReference type="SAM" id="SignalP"/>
    </source>
</evidence>
<evidence type="ECO:0000313" key="3">
    <source>
        <dbReference type="Proteomes" id="UP000837857"/>
    </source>
</evidence>
<dbReference type="EMBL" id="OW152824">
    <property type="protein sequence ID" value="CAH2040888.1"/>
    <property type="molecule type" value="Genomic_DNA"/>
</dbReference>